<dbReference type="GO" id="GO:0008408">
    <property type="term" value="F:3'-5' exonuclease activity"/>
    <property type="evidence" value="ECO:0007669"/>
    <property type="project" value="TreeGrafter"/>
</dbReference>
<dbReference type="OrthoDB" id="5588663at2759"/>
<proteinExistence type="predicted"/>
<name>A0A183B0G7_9TREM</name>
<feature type="domain" description="DNA-directed DNA polymerase family A palm" evidence="3">
    <location>
        <begin position="60"/>
        <end position="311"/>
    </location>
</feature>
<dbReference type="WBParaSite" id="ECPE_0001273801-mRNA-1">
    <property type="protein sequence ID" value="ECPE_0001273801-mRNA-1"/>
    <property type="gene ID" value="ECPE_0001273801"/>
</dbReference>
<dbReference type="PRINTS" id="PR00867">
    <property type="entry name" value="DNAPOLG"/>
</dbReference>
<dbReference type="Proteomes" id="UP000272942">
    <property type="component" value="Unassembled WGS sequence"/>
</dbReference>
<sequence length="400" mass="44406">MTVWLRPEDLPTEIKSDPLYDPNKKYGAILPQVITSGTVSRRAVEPLWLTASNADRNRLGSEIKAMVQSPPGYCFVGADVDSQEMWIAALIGDASIGFQGATPYGWMTLEGNKQDGTDLHTKIAQIMGITRSEAKVLNYARLYGSGYEFTKHLLAKFSNLSPEQASLKAGQLLRTTKGQRVTVRSTPQKSNTMSSRRSSSVDSPSENGSTVTSQWQGGTESAVFNQLERIARSAEPQTPVLGAHLTRALNPKLVKEDFLPSRINWVVQSSAVDYLHCMLVIMGWLIQHYQLPARLCISIHDEVRYICRRDTANRVALALQISNLFTRCLFVYQLGMRDLPESVAYFSSVEIDTCLRKNPNDDCVTPSNPDGIQKTYNIQPGESLTMQDILNRTGGSLEPK</sequence>
<dbReference type="GO" id="GO:0003677">
    <property type="term" value="F:DNA binding"/>
    <property type="evidence" value="ECO:0007669"/>
    <property type="project" value="InterPro"/>
</dbReference>
<reference evidence="4 5" key="2">
    <citation type="submission" date="2018-11" db="EMBL/GenBank/DDBJ databases">
        <authorList>
            <consortium name="Pathogen Informatics"/>
        </authorList>
    </citation>
    <scope>NUCLEOTIDE SEQUENCE [LARGE SCALE GENOMIC DNA]</scope>
    <source>
        <strain evidence="4 5">Egypt</strain>
    </source>
</reference>
<protein>
    <recommendedName>
        <fullName evidence="1">Mitochondrial DNA polymerase catalytic subunit</fullName>
    </recommendedName>
</protein>
<organism evidence="6">
    <name type="scientific">Echinostoma caproni</name>
    <dbReference type="NCBI Taxonomy" id="27848"/>
    <lineage>
        <taxon>Eukaryota</taxon>
        <taxon>Metazoa</taxon>
        <taxon>Spiralia</taxon>
        <taxon>Lophotrochozoa</taxon>
        <taxon>Platyhelminthes</taxon>
        <taxon>Trematoda</taxon>
        <taxon>Digenea</taxon>
        <taxon>Plagiorchiida</taxon>
        <taxon>Echinostomata</taxon>
        <taxon>Echinostomatoidea</taxon>
        <taxon>Echinostomatidae</taxon>
        <taxon>Echinostoma</taxon>
    </lineage>
</organism>
<dbReference type="GO" id="GO:0003887">
    <property type="term" value="F:DNA-directed DNA polymerase activity"/>
    <property type="evidence" value="ECO:0007669"/>
    <property type="project" value="InterPro"/>
</dbReference>
<dbReference type="AlphaFoldDB" id="A0A183B0G7"/>
<dbReference type="SUPFAM" id="SSF56672">
    <property type="entry name" value="DNA/RNA polymerases"/>
    <property type="match status" value="1"/>
</dbReference>
<evidence type="ECO:0000313" key="6">
    <source>
        <dbReference type="WBParaSite" id="ECPE_0001273801-mRNA-1"/>
    </source>
</evidence>
<evidence type="ECO:0000259" key="3">
    <source>
        <dbReference type="SMART" id="SM00482"/>
    </source>
</evidence>
<dbReference type="PANTHER" id="PTHR10267:SF0">
    <property type="entry name" value="DNA POLYMERASE SUBUNIT GAMMA-1"/>
    <property type="match status" value="1"/>
</dbReference>
<evidence type="ECO:0000313" key="5">
    <source>
        <dbReference type="Proteomes" id="UP000272942"/>
    </source>
</evidence>
<reference evidence="6" key="1">
    <citation type="submission" date="2016-06" db="UniProtKB">
        <authorList>
            <consortium name="WormBaseParasite"/>
        </authorList>
    </citation>
    <scope>IDENTIFICATION</scope>
</reference>
<gene>
    <name evidence="4" type="ORF">ECPE_LOCUS12702</name>
</gene>
<dbReference type="InterPro" id="IPR001098">
    <property type="entry name" value="DNA-dir_DNA_pol_A_palm_dom"/>
</dbReference>
<feature type="compositionally biased region" description="Low complexity" evidence="2">
    <location>
        <begin position="190"/>
        <end position="205"/>
    </location>
</feature>
<dbReference type="PANTHER" id="PTHR10267">
    <property type="entry name" value="DNA POLYMERASE SUBUNIT GAMMA-1"/>
    <property type="match status" value="1"/>
</dbReference>
<evidence type="ECO:0000256" key="2">
    <source>
        <dbReference type="SAM" id="MobiDB-lite"/>
    </source>
</evidence>
<feature type="compositionally biased region" description="Polar residues" evidence="2">
    <location>
        <begin position="177"/>
        <end position="189"/>
    </location>
</feature>
<dbReference type="GO" id="GO:0006264">
    <property type="term" value="P:mitochondrial DNA replication"/>
    <property type="evidence" value="ECO:0007669"/>
    <property type="project" value="TreeGrafter"/>
</dbReference>
<keyword evidence="5" id="KW-1185">Reference proteome</keyword>
<feature type="compositionally biased region" description="Polar residues" evidence="2">
    <location>
        <begin position="206"/>
        <end position="215"/>
    </location>
</feature>
<dbReference type="GO" id="GO:0005760">
    <property type="term" value="C:gamma DNA polymerase complex"/>
    <property type="evidence" value="ECO:0007669"/>
    <property type="project" value="InterPro"/>
</dbReference>
<evidence type="ECO:0000256" key="1">
    <source>
        <dbReference type="ARBA" id="ARBA00031966"/>
    </source>
</evidence>
<evidence type="ECO:0000313" key="4">
    <source>
        <dbReference type="EMBL" id="VDP89974.1"/>
    </source>
</evidence>
<dbReference type="InterPro" id="IPR002297">
    <property type="entry name" value="DNA-dir_DNA_pol_A_mt"/>
</dbReference>
<feature type="region of interest" description="Disordered" evidence="2">
    <location>
        <begin position="177"/>
        <end position="215"/>
    </location>
</feature>
<dbReference type="EMBL" id="UZAN01053422">
    <property type="protein sequence ID" value="VDP89974.1"/>
    <property type="molecule type" value="Genomic_DNA"/>
</dbReference>
<dbReference type="SMART" id="SM00482">
    <property type="entry name" value="POLAc"/>
    <property type="match status" value="1"/>
</dbReference>
<accession>A0A183B0G7</accession>
<dbReference type="InterPro" id="IPR043502">
    <property type="entry name" value="DNA/RNA_pol_sf"/>
</dbReference>